<evidence type="ECO:0000313" key="2">
    <source>
        <dbReference type="Proteomes" id="UP000610459"/>
    </source>
</evidence>
<comment type="caution">
    <text evidence="1">The sequence shown here is derived from an EMBL/GenBank/DDBJ whole genome shotgun (WGS) entry which is preliminary data.</text>
</comment>
<name>A0ACC5PW34_ENTAG</name>
<dbReference type="Proteomes" id="UP000610459">
    <property type="component" value="Unassembled WGS sequence"/>
</dbReference>
<proteinExistence type="predicted"/>
<keyword evidence="2" id="KW-1185">Reference proteome</keyword>
<dbReference type="EMBL" id="JACYNR010000073">
    <property type="protein sequence ID" value="MBD8129348.1"/>
    <property type="molecule type" value="Genomic_DNA"/>
</dbReference>
<organism evidence="1 2">
    <name type="scientific">Enterobacter agglomerans</name>
    <name type="common">Erwinia herbicola</name>
    <name type="synonym">Pantoea agglomerans</name>
    <dbReference type="NCBI Taxonomy" id="549"/>
    <lineage>
        <taxon>Bacteria</taxon>
        <taxon>Pseudomonadati</taxon>
        <taxon>Pseudomonadota</taxon>
        <taxon>Gammaproteobacteria</taxon>
        <taxon>Enterobacterales</taxon>
        <taxon>Erwiniaceae</taxon>
        <taxon>Pantoea</taxon>
        <taxon>Pantoea agglomerans group</taxon>
    </lineage>
</organism>
<reference evidence="1 2" key="1">
    <citation type="journal article" date="2020" name="FEMS Microbiol. Ecol.">
        <title>Temporal dynamics of bacterial communities during seed development and maturation.</title>
        <authorList>
            <person name="Chesneau G."/>
            <person name="Torres-Cortes G."/>
            <person name="Briand M."/>
            <person name="Darrasse A."/>
            <person name="Preveaux A."/>
            <person name="Marais C."/>
            <person name="Jacques M.A."/>
            <person name="Shade A."/>
            <person name="Barret M."/>
        </authorList>
    </citation>
    <scope>NUCLEOTIDE SEQUENCE [LARGE SCALE GENOMIC DNA]</scope>
    <source>
        <strain evidence="1 2">CFBP13709</strain>
    </source>
</reference>
<evidence type="ECO:0000313" key="1">
    <source>
        <dbReference type="EMBL" id="MBD8129348.1"/>
    </source>
</evidence>
<accession>A0ACC5PW34</accession>
<gene>
    <name evidence="1" type="ORF">IFT41_24960</name>
</gene>
<sequence>MAFAASLIDYEYPKALIYRVDCSYVQSRSDIELQFRKDIGLDFTTLVATADSEKVTIVLFDNITDLNLDISTYFNEVISIIKDKIGSLKAIFFTSTPLNMSNNSITLKPLNLAEIGEYVNKSVSYVMPEELLETISRRSSGLPAKLDLMKKYFIASSVSHTLTRPDEEFFTDDGINTDSIPSKILELINEYSNSESEENKRCYFLLQVLCVVECGETAENITRMFHEKRFKLNDFIKLSKNALTHPFKLTALQDTTVHKINTIIKDYVKSKIDADTLNIIRKKTTKMVCGDIWYNRRVSISRVTIALLDNVNSQPGNAHILLTGLLNEPLIDSDTSVYLDAALSYAYFLSRNSRYKETLAFINEVLPFFSEEKDISYYKLIDFMTESMRMLDKEVEVISILEEEMSSFTTESKFYTKALYESMSSTLLLSYSKADKVKAYSMAESLRKTSEKNTHKRFLCDTILAGKFDKNEKSGKLKRIEKNARNYNFVTLANNICLDLAVIDPVNSKGYISTVLNSEKSNYTKVRAMLGKVEGLLTESNPSSISSKDIISLTNCYRYLFIQRIDGLFNRCHDLLWKIFSSENKTDDLFDIYVSSSLVWRVSGRQDQEVLCLKKMMGVLENNGESYPVYIGYLERRSAALFLN</sequence>
<protein>
    <submittedName>
        <fullName evidence="1">Uncharacterized protein</fullName>
    </submittedName>
</protein>